<dbReference type="EMBL" id="JADCNL010000007">
    <property type="protein sequence ID" value="KAG0473173.1"/>
    <property type="molecule type" value="Genomic_DNA"/>
</dbReference>
<organism evidence="1 2">
    <name type="scientific">Vanilla planifolia</name>
    <name type="common">Vanilla</name>
    <dbReference type="NCBI Taxonomy" id="51239"/>
    <lineage>
        <taxon>Eukaryota</taxon>
        <taxon>Viridiplantae</taxon>
        <taxon>Streptophyta</taxon>
        <taxon>Embryophyta</taxon>
        <taxon>Tracheophyta</taxon>
        <taxon>Spermatophyta</taxon>
        <taxon>Magnoliopsida</taxon>
        <taxon>Liliopsida</taxon>
        <taxon>Asparagales</taxon>
        <taxon>Orchidaceae</taxon>
        <taxon>Vanilloideae</taxon>
        <taxon>Vanilleae</taxon>
        <taxon>Vanilla</taxon>
    </lineage>
</organism>
<reference evidence="1 2" key="1">
    <citation type="journal article" date="2020" name="Nat. Food">
        <title>A phased Vanilla planifolia genome enables genetic improvement of flavour and production.</title>
        <authorList>
            <person name="Hasing T."/>
            <person name="Tang H."/>
            <person name="Brym M."/>
            <person name="Khazi F."/>
            <person name="Huang T."/>
            <person name="Chambers A.H."/>
        </authorList>
    </citation>
    <scope>NUCLEOTIDE SEQUENCE [LARGE SCALE GENOMIC DNA]</scope>
    <source>
        <tissue evidence="1">Leaf</tissue>
    </source>
</reference>
<accession>A0A835QKE9</accession>
<evidence type="ECO:0000313" key="2">
    <source>
        <dbReference type="Proteomes" id="UP000636800"/>
    </source>
</evidence>
<sequence length="98" mass="11369">MGVRPFKPRPRKQKVSAPCGVRNWVRISVHEQLWNDIGGMGFYELYISCRSNVQWSRHQIRPLSPKPDCEKSETRDIVVAREEEEGRIVSPILESSPH</sequence>
<gene>
    <name evidence="1" type="ORF">HPP92_015030</name>
</gene>
<dbReference type="OrthoDB" id="337870at2759"/>
<proteinExistence type="predicted"/>
<comment type="caution">
    <text evidence="1">The sequence shown here is derived from an EMBL/GenBank/DDBJ whole genome shotgun (WGS) entry which is preliminary data.</text>
</comment>
<dbReference type="AlphaFoldDB" id="A0A835QKE9"/>
<protein>
    <submittedName>
        <fullName evidence="1">Uncharacterized protein</fullName>
    </submittedName>
</protein>
<keyword evidence="2" id="KW-1185">Reference proteome</keyword>
<evidence type="ECO:0000313" key="1">
    <source>
        <dbReference type="EMBL" id="KAG0473173.1"/>
    </source>
</evidence>
<dbReference type="Proteomes" id="UP000636800">
    <property type="component" value="Chromosome 7"/>
</dbReference>
<name>A0A835QKE9_VANPL</name>